<sequence>MMLGIFSIPDEDTIWPSLSNHCASGSRLEFVLSQVRNSVPPSLTVVAPV</sequence>
<name>A0AA35T9V0_GEOBA</name>
<protein>
    <submittedName>
        <fullName evidence="1">Uncharacterized protein</fullName>
    </submittedName>
</protein>
<accession>A0AA35T9V0</accession>
<reference evidence="1" key="1">
    <citation type="submission" date="2023-03" db="EMBL/GenBank/DDBJ databases">
        <authorList>
            <person name="Steffen K."/>
            <person name="Cardenas P."/>
        </authorList>
    </citation>
    <scope>NUCLEOTIDE SEQUENCE</scope>
</reference>
<dbReference type="EMBL" id="CASHTH010003365">
    <property type="protein sequence ID" value="CAI8043909.1"/>
    <property type="molecule type" value="Genomic_DNA"/>
</dbReference>
<feature type="non-terminal residue" evidence="1">
    <location>
        <position position="49"/>
    </location>
</feature>
<comment type="caution">
    <text evidence="1">The sequence shown here is derived from an EMBL/GenBank/DDBJ whole genome shotgun (WGS) entry which is preliminary data.</text>
</comment>
<keyword evidence="2" id="KW-1185">Reference proteome</keyword>
<proteinExistence type="predicted"/>
<dbReference type="Proteomes" id="UP001174909">
    <property type="component" value="Unassembled WGS sequence"/>
</dbReference>
<gene>
    <name evidence="1" type="ORF">GBAR_LOCUS24384</name>
</gene>
<organism evidence="1 2">
    <name type="scientific">Geodia barretti</name>
    <name type="common">Barrett's horny sponge</name>
    <dbReference type="NCBI Taxonomy" id="519541"/>
    <lineage>
        <taxon>Eukaryota</taxon>
        <taxon>Metazoa</taxon>
        <taxon>Porifera</taxon>
        <taxon>Demospongiae</taxon>
        <taxon>Heteroscleromorpha</taxon>
        <taxon>Tetractinellida</taxon>
        <taxon>Astrophorina</taxon>
        <taxon>Geodiidae</taxon>
        <taxon>Geodia</taxon>
    </lineage>
</organism>
<dbReference type="AlphaFoldDB" id="A0AA35T9V0"/>
<evidence type="ECO:0000313" key="1">
    <source>
        <dbReference type="EMBL" id="CAI8043909.1"/>
    </source>
</evidence>
<evidence type="ECO:0000313" key="2">
    <source>
        <dbReference type="Proteomes" id="UP001174909"/>
    </source>
</evidence>